<organism evidence="2 3">
    <name type="scientific">Steinernema glaseri</name>
    <dbReference type="NCBI Taxonomy" id="37863"/>
    <lineage>
        <taxon>Eukaryota</taxon>
        <taxon>Metazoa</taxon>
        <taxon>Ecdysozoa</taxon>
        <taxon>Nematoda</taxon>
        <taxon>Chromadorea</taxon>
        <taxon>Rhabditida</taxon>
        <taxon>Tylenchina</taxon>
        <taxon>Panagrolaimomorpha</taxon>
        <taxon>Strongyloidoidea</taxon>
        <taxon>Steinernematidae</taxon>
        <taxon>Steinernema</taxon>
    </lineage>
</organism>
<dbReference type="GO" id="GO:0017000">
    <property type="term" value="P:antibiotic biosynthetic process"/>
    <property type="evidence" value="ECO:0007669"/>
    <property type="project" value="InterPro"/>
</dbReference>
<dbReference type="AlphaFoldDB" id="A0A1I7YCB5"/>
<accession>A0A1I7YCB5</accession>
<reference evidence="3" key="1">
    <citation type="submission" date="2016-11" db="UniProtKB">
        <authorList>
            <consortium name="WormBaseParasite"/>
        </authorList>
    </citation>
    <scope>IDENTIFICATION</scope>
</reference>
<proteinExistence type="inferred from homology"/>
<name>A0A1I7YCB5_9BILA</name>
<evidence type="ECO:0000256" key="1">
    <source>
        <dbReference type="ARBA" id="ARBA00006586"/>
    </source>
</evidence>
<dbReference type="PANTHER" id="PTHR34218">
    <property type="entry name" value="PEPTIDASE S45 PENICILLIN AMIDASE"/>
    <property type="match status" value="1"/>
</dbReference>
<evidence type="ECO:0000313" key="3">
    <source>
        <dbReference type="WBParaSite" id="L893_g14687.t1"/>
    </source>
</evidence>
<dbReference type="GO" id="GO:0016811">
    <property type="term" value="F:hydrolase activity, acting on carbon-nitrogen (but not peptide) bonds, in linear amides"/>
    <property type="evidence" value="ECO:0007669"/>
    <property type="project" value="InterPro"/>
</dbReference>
<dbReference type="InterPro" id="IPR023343">
    <property type="entry name" value="Penicillin_amidase_dom1"/>
</dbReference>
<dbReference type="PANTHER" id="PTHR34218:SF4">
    <property type="entry name" value="ACYL-HOMOSERINE LACTONE ACYLASE QUIP"/>
    <property type="match status" value="1"/>
</dbReference>
<comment type="similarity">
    <text evidence="1">Belongs to the peptidase S45 family.</text>
</comment>
<dbReference type="WBParaSite" id="L893_g14687.t1">
    <property type="protein sequence ID" value="L893_g14687.t1"/>
    <property type="gene ID" value="L893_g14687"/>
</dbReference>
<dbReference type="InterPro" id="IPR029055">
    <property type="entry name" value="Ntn_hydrolases_N"/>
</dbReference>
<evidence type="ECO:0000313" key="2">
    <source>
        <dbReference type="Proteomes" id="UP000095287"/>
    </source>
</evidence>
<dbReference type="SUPFAM" id="SSF56235">
    <property type="entry name" value="N-terminal nucleophile aminohydrolases (Ntn hydrolases)"/>
    <property type="match status" value="1"/>
</dbReference>
<sequence>LGNHQDSVIPTSGVQPLKGLAQNVSVRRNALGMPLIESSSFHDALFTLGYVHAGDRIGQMVGMRLLAQGRLAEMAGPDALESGYRPEYWKPEDSALIFSLYSFSQSVNLQEEIAALTLAQKVGADTLPWLLPSYPDEPLAMAEADKLKGLNPGSQLPGLATLNKVSEQLAALNLLGTPASSNWAIAPQRSRSGRSLLASDSQGAWALSPVQ</sequence>
<dbReference type="Gene3D" id="1.10.439.10">
    <property type="entry name" value="Penicillin Amidohydrolase, domain 1"/>
    <property type="match status" value="1"/>
</dbReference>
<dbReference type="Pfam" id="PF01804">
    <property type="entry name" value="Penicil_amidase"/>
    <property type="match status" value="2"/>
</dbReference>
<dbReference type="Proteomes" id="UP000095287">
    <property type="component" value="Unplaced"/>
</dbReference>
<keyword evidence="2" id="KW-1185">Reference proteome</keyword>
<protein>
    <submittedName>
        <fullName evidence="3">Penicillin acylase family protein</fullName>
    </submittedName>
</protein>
<dbReference type="InterPro" id="IPR002692">
    <property type="entry name" value="S45"/>
</dbReference>